<dbReference type="OrthoDB" id="45037at2"/>
<keyword evidence="3 6" id="KW-0812">Transmembrane</keyword>
<dbReference type="PANTHER" id="PTHR47089">
    <property type="entry name" value="ABC TRANSPORTER, PERMEASE PROTEIN"/>
    <property type="match status" value="1"/>
</dbReference>
<dbReference type="GO" id="GO:0005886">
    <property type="term" value="C:plasma membrane"/>
    <property type="evidence" value="ECO:0007669"/>
    <property type="project" value="UniProtKB-SubCell"/>
</dbReference>
<feature type="transmembrane region" description="Helical" evidence="6">
    <location>
        <begin position="334"/>
        <end position="353"/>
    </location>
</feature>
<reference evidence="7 8" key="1">
    <citation type="submission" date="2015-03" db="EMBL/GenBank/DDBJ databases">
        <title>Draft genome sequence of Elstera litoralis.</title>
        <authorList>
            <person name="Rahalkar M.C."/>
            <person name="Dhakephalkar P.K."/>
            <person name="Pore S.D."/>
            <person name="Arora P."/>
            <person name="Kapse N.G."/>
            <person name="Pandit P.S."/>
        </authorList>
    </citation>
    <scope>NUCLEOTIDE SEQUENCE [LARGE SCALE GENOMIC DNA]</scope>
    <source>
        <strain evidence="7 8">Dia-1</strain>
    </source>
</reference>
<keyword evidence="8" id="KW-1185">Reference proteome</keyword>
<evidence type="ECO:0000256" key="1">
    <source>
        <dbReference type="ARBA" id="ARBA00004651"/>
    </source>
</evidence>
<protein>
    <submittedName>
        <fullName evidence="7">Sugar ABC transporter permease</fullName>
    </submittedName>
</protein>
<sequence>MSAPRLTSLPRWVDLGLLPFLNLSAALIVSGLVIALIGENPFEALVILVNGAVGYQEAIGYTLHYATNFMFTGLAVAVAFHAGLFNIGGEGQAYVAGLGVALVCLGLPGWPWWAVLPLAMIAAITCGAAWAIIPGYLQAARGSHVVVTTIMFNFLATAFMTWMLVDVIRADGQQAPQSAAFPPSTHLPTIQDMGAFLGLDLPRMPLNLGFFLAILTAILVYLYIWHTRWGYELRTVGTNETAAVYAGMPVPRLIIVAMVISGALAGLSAINEVMGVQHRLVMNWTGGVGYVGIAVALMGRNHPVGIALSALLFGALYQGGSDLAFEIPAITREMIVVIQGLVILFCGALENLFRAPLEAYFKPKSA</sequence>
<feature type="transmembrane region" description="Helical" evidence="6">
    <location>
        <begin position="92"/>
        <end position="110"/>
    </location>
</feature>
<keyword evidence="4 6" id="KW-1133">Transmembrane helix</keyword>
<feature type="transmembrane region" description="Helical" evidence="6">
    <location>
        <begin position="145"/>
        <end position="165"/>
    </location>
</feature>
<evidence type="ECO:0000256" key="3">
    <source>
        <dbReference type="ARBA" id="ARBA00022692"/>
    </source>
</evidence>
<feature type="transmembrane region" description="Helical" evidence="6">
    <location>
        <begin position="58"/>
        <end position="80"/>
    </location>
</feature>
<feature type="transmembrane region" description="Helical" evidence="6">
    <location>
        <begin position="116"/>
        <end position="133"/>
    </location>
</feature>
<dbReference type="InterPro" id="IPR001851">
    <property type="entry name" value="ABC_transp_permease"/>
</dbReference>
<feature type="transmembrane region" description="Helical" evidence="6">
    <location>
        <begin position="253"/>
        <end position="270"/>
    </location>
</feature>
<name>A0A0F3IZI3_9PROT</name>
<organism evidence="7 8">
    <name type="scientific">Elstera litoralis</name>
    <dbReference type="NCBI Taxonomy" id="552518"/>
    <lineage>
        <taxon>Bacteria</taxon>
        <taxon>Pseudomonadati</taxon>
        <taxon>Pseudomonadota</taxon>
        <taxon>Alphaproteobacteria</taxon>
        <taxon>Rhodospirillales</taxon>
        <taxon>Rhodospirillaceae</taxon>
        <taxon>Elstera</taxon>
    </lineage>
</organism>
<comment type="subcellular location">
    <subcellularLocation>
        <location evidence="1">Cell membrane</location>
        <topology evidence="1">Multi-pass membrane protein</topology>
    </subcellularLocation>
</comment>
<feature type="transmembrane region" description="Helical" evidence="6">
    <location>
        <begin position="12"/>
        <end position="38"/>
    </location>
</feature>
<feature type="transmembrane region" description="Helical" evidence="6">
    <location>
        <begin position="206"/>
        <end position="224"/>
    </location>
</feature>
<dbReference type="EMBL" id="LAJY01000014">
    <property type="protein sequence ID" value="KJV11034.1"/>
    <property type="molecule type" value="Genomic_DNA"/>
</dbReference>
<dbReference type="Proteomes" id="UP000033774">
    <property type="component" value="Unassembled WGS sequence"/>
</dbReference>
<accession>A0A0F3IZI3</accession>
<dbReference type="RefSeq" id="WP_045774211.1">
    <property type="nucleotide sequence ID" value="NZ_LAJY01000014.1"/>
</dbReference>
<dbReference type="GO" id="GO:0022857">
    <property type="term" value="F:transmembrane transporter activity"/>
    <property type="evidence" value="ECO:0007669"/>
    <property type="project" value="InterPro"/>
</dbReference>
<evidence type="ECO:0000256" key="6">
    <source>
        <dbReference type="SAM" id="Phobius"/>
    </source>
</evidence>
<dbReference type="PATRIC" id="fig|552518.3.peg.485"/>
<dbReference type="Pfam" id="PF02653">
    <property type="entry name" value="BPD_transp_2"/>
    <property type="match status" value="1"/>
</dbReference>
<dbReference type="AlphaFoldDB" id="A0A0F3IZI3"/>
<dbReference type="PANTHER" id="PTHR47089:SF1">
    <property type="entry name" value="GUANOSINE ABC TRANSPORTER PERMEASE PROTEIN NUPP"/>
    <property type="match status" value="1"/>
</dbReference>
<evidence type="ECO:0000313" key="7">
    <source>
        <dbReference type="EMBL" id="KJV11034.1"/>
    </source>
</evidence>
<proteinExistence type="predicted"/>
<keyword evidence="2" id="KW-1003">Cell membrane</keyword>
<evidence type="ECO:0000256" key="5">
    <source>
        <dbReference type="ARBA" id="ARBA00023136"/>
    </source>
</evidence>
<evidence type="ECO:0000313" key="8">
    <source>
        <dbReference type="Proteomes" id="UP000033774"/>
    </source>
</evidence>
<comment type="caution">
    <text evidence="7">The sequence shown here is derived from an EMBL/GenBank/DDBJ whole genome shotgun (WGS) entry which is preliminary data.</text>
</comment>
<gene>
    <name evidence="7" type="ORF">VZ95_00920</name>
</gene>
<evidence type="ECO:0000256" key="2">
    <source>
        <dbReference type="ARBA" id="ARBA00022475"/>
    </source>
</evidence>
<evidence type="ECO:0000256" key="4">
    <source>
        <dbReference type="ARBA" id="ARBA00022989"/>
    </source>
</evidence>
<dbReference type="CDD" id="cd06580">
    <property type="entry name" value="TM_PBP1_transp_TpRbsC_like"/>
    <property type="match status" value="1"/>
</dbReference>
<keyword evidence="5 6" id="KW-0472">Membrane</keyword>